<keyword evidence="6" id="KW-1185">Reference proteome</keyword>
<dbReference type="NCBIfam" id="NF038196">
    <property type="entry name" value="ferrodoxin_EFR1"/>
    <property type="match status" value="1"/>
</dbReference>
<comment type="caution">
    <text evidence="5">The sequence shown here is derived from an EMBL/GenBank/DDBJ whole genome shotgun (WGS) entry which is preliminary data.</text>
</comment>
<feature type="domain" description="4Fe-4S ferredoxin-type" evidence="4">
    <location>
        <begin position="179"/>
        <end position="208"/>
    </location>
</feature>
<reference evidence="5 6" key="1">
    <citation type="submission" date="2018-11" db="EMBL/GenBank/DDBJ databases">
        <title>Genome sequencing of Lachnoanaerobaculum orale DSM 24553T.</title>
        <authorList>
            <person name="Kook J.-K."/>
            <person name="Park S.-N."/>
            <person name="Lim Y.K."/>
        </authorList>
    </citation>
    <scope>NUCLEOTIDE SEQUENCE [LARGE SCALE GENOMIC DNA]</scope>
    <source>
        <strain evidence="5 6">DSM 24553</strain>
    </source>
</reference>
<dbReference type="RefSeq" id="WP_124952991.1">
    <property type="nucleotide sequence ID" value="NZ_RRCM01000003.1"/>
</dbReference>
<dbReference type="GO" id="GO:0051536">
    <property type="term" value="F:iron-sulfur cluster binding"/>
    <property type="evidence" value="ECO:0007669"/>
    <property type="project" value="UniProtKB-KW"/>
</dbReference>
<dbReference type="InterPro" id="IPR017896">
    <property type="entry name" value="4Fe4S_Fe-S-bd"/>
</dbReference>
<evidence type="ECO:0000256" key="2">
    <source>
        <dbReference type="ARBA" id="ARBA00023004"/>
    </source>
</evidence>
<keyword evidence="2" id="KW-0408">Iron</keyword>
<name>A0A3P3PY18_9FIRM</name>
<dbReference type="Pfam" id="PF13237">
    <property type="entry name" value="Fer4_10"/>
    <property type="match status" value="1"/>
</dbReference>
<proteinExistence type="predicted"/>
<evidence type="ECO:0000313" key="6">
    <source>
        <dbReference type="Proteomes" id="UP000276982"/>
    </source>
</evidence>
<evidence type="ECO:0000256" key="1">
    <source>
        <dbReference type="ARBA" id="ARBA00022723"/>
    </source>
</evidence>
<dbReference type="PROSITE" id="PS51379">
    <property type="entry name" value="4FE4S_FER_2"/>
    <property type="match status" value="2"/>
</dbReference>
<evidence type="ECO:0000259" key="4">
    <source>
        <dbReference type="PROSITE" id="PS51379"/>
    </source>
</evidence>
<dbReference type="InterPro" id="IPR017900">
    <property type="entry name" value="4Fe4S_Fe_S_CS"/>
</dbReference>
<protein>
    <submittedName>
        <fullName evidence="5">4Fe-4S dicluster domain-containing protein</fullName>
    </submittedName>
</protein>
<keyword evidence="3" id="KW-0411">Iron-sulfur</keyword>
<organism evidence="5 6">
    <name type="scientific">Lachnoanaerobaculum orale</name>
    <dbReference type="NCBI Taxonomy" id="979627"/>
    <lineage>
        <taxon>Bacteria</taxon>
        <taxon>Bacillati</taxon>
        <taxon>Bacillota</taxon>
        <taxon>Clostridia</taxon>
        <taxon>Lachnospirales</taxon>
        <taxon>Lachnospiraceae</taxon>
        <taxon>Lachnoanaerobaculum</taxon>
    </lineage>
</organism>
<dbReference type="SUPFAM" id="SSF52218">
    <property type="entry name" value="Flavoproteins"/>
    <property type="match status" value="1"/>
</dbReference>
<dbReference type="PANTHER" id="PTHR43122">
    <property type="entry name" value="FERREDOXIN SUBUNIT OF PYRUVATE:FLAVODOXIN OXIDOREDUCTASE-RELATED"/>
    <property type="match status" value="1"/>
</dbReference>
<evidence type="ECO:0000256" key="3">
    <source>
        <dbReference type="ARBA" id="ARBA00023014"/>
    </source>
</evidence>
<dbReference type="Gene3D" id="3.40.50.360">
    <property type="match status" value="1"/>
</dbReference>
<dbReference type="SUPFAM" id="SSF54862">
    <property type="entry name" value="4Fe-4S ferredoxins"/>
    <property type="match status" value="1"/>
</dbReference>
<keyword evidence="1" id="KW-0479">Metal-binding</keyword>
<dbReference type="EMBL" id="RRCM01000003">
    <property type="protein sequence ID" value="RRJ13784.1"/>
    <property type="molecule type" value="Genomic_DNA"/>
</dbReference>
<evidence type="ECO:0000313" key="5">
    <source>
        <dbReference type="EMBL" id="RRJ13784.1"/>
    </source>
</evidence>
<dbReference type="Proteomes" id="UP000276982">
    <property type="component" value="Unassembled WGS sequence"/>
</dbReference>
<gene>
    <name evidence="5" type="ORF">EHW90_12370</name>
</gene>
<sequence>MILYFSATGNGKYIAEQIAAETDDKAISIVDCIREGKYLFKDEKILGIITPTYFWRLPRIVTEFLEKFTIENCKYTFLLASYGTSTGQLVAMAREILKRKGQKFDAYYSVIMPDTWTPIFNLSNKERVERWLNKGKAQLKTVIENIKLKRCGDFTKKKLPKFVAALPSAFMYATERKTKNLSVNKDLCIGCKLCEKKCPVGAIIMEGEHPVWKDEECEMCLGCLHRCPKFAISYGSGRSNKHGQYKNPYTKI</sequence>
<dbReference type="InterPro" id="IPR029039">
    <property type="entry name" value="Flavoprotein-like_sf"/>
</dbReference>
<dbReference type="Gene3D" id="3.30.70.20">
    <property type="match status" value="1"/>
</dbReference>
<dbReference type="InterPro" id="IPR026816">
    <property type="entry name" value="Flavodoxin_dom"/>
</dbReference>
<dbReference type="PANTHER" id="PTHR43122:SF1">
    <property type="entry name" value="IRON-SULFUR-BINDING PROTEIN"/>
    <property type="match status" value="1"/>
</dbReference>
<feature type="domain" description="4Fe-4S ferredoxin-type" evidence="4">
    <location>
        <begin position="209"/>
        <end position="237"/>
    </location>
</feature>
<dbReference type="GO" id="GO:0046872">
    <property type="term" value="F:metal ion binding"/>
    <property type="evidence" value="ECO:0007669"/>
    <property type="project" value="UniProtKB-KW"/>
</dbReference>
<dbReference type="InterPro" id="IPR047964">
    <property type="entry name" value="EFR1-like"/>
</dbReference>
<accession>A0A3P3PY18</accession>
<dbReference type="Pfam" id="PF12724">
    <property type="entry name" value="Flavodoxin_5"/>
    <property type="match status" value="1"/>
</dbReference>
<dbReference type="AlphaFoldDB" id="A0A3P3PY18"/>
<dbReference type="PROSITE" id="PS00198">
    <property type="entry name" value="4FE4S_FER_1"/>
    <property type="match status" value="1"/>
</dbReference>